<reference evidence="1 2" key="1">
    <citation type="submission" date="2015-07" db="EMBL/GenBank/DDBJ databases">
        <title>Comparative genomics of the Sigatoka disease complex on banana suggests a link between parallel evolutionary changes in Pseudocercospora fijiensis and Pseudocercospora eumusae and increased virulence on the banana host.</title>
        <authorList>
            <person name="Chang T.-C."/>
            <person name="Salvucci A."/>
            <person name="Crous P.W."/>
            <person name="Stergiopoulos I."/>
        </authorList>
    </citation>
    <scope>NUCLEOTIDE SEQUENCE [LARGE SCALE GENOMIC DNA]</scope>
    <source>
        <strain evidence="1 2">CBS 116634</strain>
    </source>
</reference>
<dbReference type="OrthoDB" id="10658039at2759"/>
<evidence type="ECO:0000313" key="1">
    <source>
        <dbReference type="EMBL" id="KXT08674.1"/>
    </source>
</evidence>
<proteinExistence type="predicted"/>
<sequence>MMNEVVSANDFATASFEGAVDVADLVMRNKYLETELTELRNTLGRLQEDEPSLEGSTSGSGPLFIRSFARGTV</sequence>
<dbReference type="Proteomes" id="UP000073492">
    <property type="component" value="Unassembled WGS sequence"/>
</dbReference>
<accession>A0A139I1U7</accession>
<evidence type="ECO:0000313" key="2">
    <source>
        <dbReference type="Proteomes" id="UP000073492"/>
    </source>
</evidence>
<organism evidence="1 2">
    <name type="scientific">Pseudocercospora musae</name>
    <dbReference type="NCBI Taxonomy" id="113226"/>
    <lineage>
        <taxon>Eukaryota</taxon>
        <taxon>Fungi</taxon>
        <taxon>Dikarya</taxon>
        <taxon>Ascomycota</taxon>
        <taxon>Pezizomycotina</taxon>
        <taxon>Dothideomycetes</taxon>
        <taxon>Dothideomycetidae</taxon>
        <taxon>Mycosphaerellales</taxon>
        <taxon>Mycosphaerellaceae</taxon>
        <taxon>Pseudocercospora</taxon>
    </lineage>
</organism>
<dbReference type="AlphaFoldDB" id="A0A139I1U7"/>
<protein>
    <submittedName>
        <fullName evidence="1">Uncharacterized protein</fullName>
    </submittedName>
</protein>
<name>A0A139I1U7_9PEZI</name>
<gene>
    <name evidence="1" type="ORF">AC579_3957</name>
</gene>
<comment type="caution">
    <text evidence="1">The sequence shown here is derived from an EMBL/GenBank/DDBJ whole genome shotgun (WGS) entry which is preliminary data.</text>
</comment>
<dbReference type="EMBL" id="LFZO01000416">
    <property type="protein sequence ID" value="KXT08674.1"/>
    <property type="molecule type" value="Genomic_DNA"/>
</dbReference>
<keyword evidence="2" id="KW-1185">Reference proteome</keyword>